<reference evidence="1" key="1">
    <citation type="submission" date="2020-07" db="EMBL/GenBank/DDBJ databases">
        <authorList>
            <person name="Nazaruddin N."/>
        </authorList>
    </citation>
    <scope>NUCLEOTIDE SEQUENCE</scope>
</reference>
<sequence length="138" mass="15851">CHLQLRTIWSKIYNFCQRLYQQRIQSSEEELDTWSPARVRPSVALQMKTLNNLVTGCKSHRGATLIDTYRCTRRRGDVAADNILACSSFMTRGYEPGRAITPRILLPRRTNPLRSLHLRESSARVPIPTSVSDHKLET</sequence>
<protein>
    <submittedName>
        <fullName evidence="1">Uncharacterized protein</fullName>
    </submittedName>
</protein>
<dbReference type="AlphaFoldDB" id="A0A6V7GW45"/>
<dbReference type="Proteomes" id="UP000752696">
    <property type="component" value="Unassembled WGS sequence"/>
</dbReference>
<dbReference type="OrthoDB" id="10421670at2759"/>
<gene>
    <name evidence="1" type="ORF">MHI_LOCUS125460</name>
</gene>
<organism evidence="1 2">
    <name type="scientific">Heterotrigona itama</name>
    <dbReference type="NCBI Taxonomy" id="395501"/>
    <lineage>
        <taxon>Eukaryota</taxon>
        <taxon>Metazoa</taxon>
        <taxon>Ecdysozoa</taxon>
        <taxon>Arthropoda</taxon>
        <taxon>Hexapoda</taxon>
        <taxon>Insecta</taxon>
        <taxon>Pterygota</taxon>
        <taxon>Neoptera</taxon>
        <taxon>Endopterygota</taxon>
        <taxon>Hymenoptera</taxon>
        <taxon>Apocrita</taxon>
        <taxon>Aculeata</taxon>
        <taxon>Apoidea</taxon>
        <taxon>Anthophila</taxon>
        <taxon>Apidae</taxon>
        <taxon>Heterotrigona</taxon>
    </lineage>
</organism>
<evidence type="ECO:0000313" key="1">
    <source>
        <dbReference type="EMBL" id="CAD1469424.1"/>
    </source>
</evidence>
<accession>A0A6V7GW45</accession>
<comment type="caution">
    <text evidence="1">The sequence shown here is derived from an EMBL/GenBank/DDBJ whole genome shotgun (WGS) entry which is preliminary data.</text>
</comment>
<keyword evidence="2" id="KW-1185">Reference proteome</keyword>
<dbReference type="EMBL" id="CAJDYZ010002391">
    <property type="protein sequence ID" value="CAD1469424.1"/>
    <property type="molecule type" value="Genomic_DNA"/>
</dbReference>
<name>A0A6V7GW45_9HYME</name>
<proteinExistence type="predicted"/>
<evidence type="ECO:0000313" key="2">
    <source>
        <dbReference type="Proteomes" id="UP000752696"/>
    </source>
</evidence>
<feature type="non-terminal residue" evidence="1">
    <location>
        <position position="1"/>
    </location>
</feature>